<feature type="non-terminal residue" evidence="2">
    <location>
        <position position="1"/>
    </location>
</feature>
<dbReference type="Proteomes" id="UP000279271">
    <property type="component" value="Unassembled WGS sequence"/>
</dbReference>
<dbReference type="AlphaFoldDB" id="A0A3M7L8F1"/>
<evidence type="ECO:0000313" key="2">
    <source>
        <dbReference type="EMBL" id="RMZ57832.1"/>
    </source>
</evidence>
<feature type="compositionally biased region" description="Basic residues" evidence="1">
    <location>
        <begin position="23"/>
        <end position="37"/>
    </location>
</feature>
<evidence type="ECO:0000256" key="1">
    <source>
        <dbReference type="SAM" id="MobiDB-lite"/>
    </source>
</evidence>
<feature type="compositionally biased region" description="Gly residues" evidence="1">
    <location>
        <begin position="82"/>
        <end position="97"/>
    </location>
</feature>
<feature type="region of interest" description="Disordered" evidence="1">
    <location>
        <begin position="1"/>
        <end position="189"/>
    </location>
</feature>
<protein>
    <submittedName>
        <fullName evidence="2">Uncharacterized protein</fullName>
    </submittedName>
</protein>
<comment type="caution">
    <text evidence="2">The sequence shown here is derived from an EMBL/GenBank/DDBJ whole genome shotgun (WGS) entry which is preliminary data.</text>
</comment>
<accession>A0A3M7L8F1</accession>
<name>A0A3M7L8F1_AUXPR</name>
<organism evidence="2 3">
    <name type="scientific">Auxenochlorella protothecoides</name>
    <name type="common">Green microalga</name>
    <name type="synonym">Chlorella protothecoides</name>
    <dbReference type="NCBI Taxonomy" id="3075"/>
    <lineage>
        <taxon>Eukaryota</taxon>
        <taxon>Viridiplantae</taxon>
        <taxon>Chlorophyta</taxon>
        <taxon>core chlorophytes</taxon>
        <taxon>Trebouxiophyceae</taxon>
        <taxon>Chlorellales</taxon>
        <taxon>Chlorellaceae</taxon>
        <taxon>Auxenochlorella</taxon>
    </lineage>
</organism>
<sequence>RRGQSGGGEAGQRIRRGGGGGGRRGRRGGFGRPRRHVDRWCLPTRRARRRPCKIRPGLRRQPVPLHRRGRGGAGGSALPRGGRAGAGPAAGGRGGARGLPARVRAPPLRLPGLLLRRAPGGAGASGVRCAGPGGGPATGRANCSRRRAAAPAVPRGGRAVPPFLPRQRAARRAGEAGRAAGAARLRRAE</sequence>
<feature type="compositionally biased region" description="Basic residues" evidence="1">
    <location>
        <begin position="45"/>
        <end position="58"/>
    </location>
</feature>
<feature type="compositionally biased region" description="Low complexity" evidence="1">
    <location>
        <begin position="149"/>
        <end position="161"/>
    </location>
</feature>
<feature type="compositionally biased region" description="Gly residues" evidence="1">
    <location>
        <begin position="1"/>
        <end position="10"/>
    </location>
</feature>
<gene>
    <name evidence="2" type="ORF">APUTEX25_000698</name>
</gene>
<feature type="compositionally biased region" description="Low complexity" evidence="1">
    <location>
        <begin position="98"/>
        <end position="130"/>
    </location>
</feature>
<proteinExistence type="predicted"/>
<evidence type="ECO:0000313" key="3">
    <source>
        <dbReference type="Proteomes" id="UP000279271"/>
    </source>
</evidence>
<reference evidence="3" key="1">
    <citation type="journal article" date="2018" name="Algal Res.">
        <title>Characterization of plant carbon substrate utilization by Auxenochlorella protothecoides.</title>
        <authorList>
            <person name="Vogler B.W."/>
            <person name="Starkenburg S.R."/>
            <person name="Sudasinghe N."/>
            <person name="Schambach J.Y."/>
            <person name="Rollin J.A."/>
            <person name="Pattathil S."/>
            <person name="Barry A.N."/>
        </authorList>
    </citation>
    <scope>NUCLEOTIDE SEQUENCE [LARGE SCALE GENOMIC DNA]</scope>
    <source>
        <strain evidence="3">UTEX 25</strain>
    </source>
</reference>
<feature type="non-terminal residue" evidence="2">
    <location>
        <position position="189"/>
    </location>
</feature>
<dbReference type="EMBL" id="QOKY01000025">
    <property type="protein sequence ID" value="RMZ57832.1"/>
    <property type="molecule type" value="Genomic_DNA"/>
</dbReference>